<keyword evidence="1" id="KW-0800">Toxin</keyword>
<comment type="catalytic activity">
    <reaction evidence="1">
        <text>Endohydrolysis of the N-glycosidic bond at one specific adenosine on the 28S rRNA.</text>
        <dbReference type="EC" id="3.2.2.22"/>
    </reaction>
</comment>
<evidence type="ECO:0000313" key="3">
    <source>
        <dbReference type="EnsemblPlants" id="OB12G26870.1"/>
    </source>
</evidence>
<keyword evidence="1" id="KW-0611">Plant defense</keyword>
<dbReference type="Gramene" id="OB12G26870.1">
    <property type="protein sequence ID" value="OB12G26870.1"/>
    <property type="gene ID" value="OB12G26870"/>
</dbReference>
<dbReference type="InterPro" id="IPR001574">
    <property type="entry name" value="Ribosome_inactivat_prot"/>
</dbReference>
<dbReference type="AlphaFoldDB" id="J3NFC9"/>
<dbReference type="InterPro" id="IPR036041">
    <property type="entry name" value="Ribosome-inact_prot_sf"/>
</dbReference>
<keyword evidence="4" id="KW-1185">Reference proteome</keyword>
<feature type="region of interest" description="Disordered" evidence="2">
    <location>
        <begin position="1"/>
        <end position="21"/>
    </location>
</feature>
<dbReference type="GO" id="GO:0006952">
    <property type="term" value="P:defense response"/>
    <property type="evidence" value="ECO:0007669"/>
    <property type="project" value="UniProtKB-KW"/>
</dbReference>
<dbReference type="SUPFAM" id="SSF56371">
    <property type="entry name" value="Ribosome inactivating proteins (RIP)"/>
    <property type="match status" value="1"/>
</dbReference>
<keyword evidence="1" id="KW-0652">Protein synthesis inhibitor</keyword>
<dbReference type="HOGENOM" id="CLU_856268_0_0_1"/>
<evidence type="ECO:0000256" key="2">
    <source>
        <dbReference type="SAM" id="MobiDB-lite"/>
    </source>
</evidence>
<dbReference type="Proteomes" id="UP000006038">
    <property type="component" value="Chromosome 12"/>
</dbReference>
<reference evidence="3" key="2">
    <citation type="submission" date="2013-04" db="UniProtKB">
        <authorList>
            <consortium name="EnsemblPlants"/>
        </authorList>
    </citation>
    <scope>IDENTIFICATION</scope>
</reference>
<comment type="similarity">
    <text evidence="1">Belongs to the ribosome-inactivating protein family.</text>
</comment>
<organism evidence="3">
    <name type="scientific">Oryza brachyantha</name>
    <name type="common">malo sina</name>
    <dbReference type="NCBI Taxonomy" id="4533"/>
    <lineage>
        <taxon>Eukaryota</taxon>
        <taxon>Viridiplantae</taxon>
        <taxon>Streptophyta</taxon>
        <taxon>Embryophyta</taxon>
        <taxon>Tracheophyta</taxon>
        <taxon>Spermatophyta</taxon>
        <taxon>Magnoliopsida</taxon>
        <taxon>Liliopsida</taxon>
        <taxon>Poales</taxon>
        <taxon>Poaceae</taxon>
        <taxon>BOP clade</taxon>
        <taxon>Oryzoideae</taxon>
        <taxon>Oryzeae</taxon>
        <taxon>Oryzinae</taxon>
        <taxon>Oryza</taxon>
    </lineage>
</organism>
<accession>J3NFC9</accession>
<sequence>MMAPPPPLPGQGSVQNNKERQNFINSRKMVKVYHSILSNISLEISSKSSQFVEKEPLKPRGEHEDEEEEVSTKKDWKFQFLPRPAASQMSYKFRYPVTPSMGHFIVELQPPAHLARDVYKPIKILFRSRDLYVLGFLHGNLWCLTRDVEVGDNDRQWVHYLPFHGGYGDRGLDCDHSTVKLGSEGMMDSYLALSHYNPMHQNPGQVIRAVQTLVGNISEPARFLSLQRRAMKAFKEQETQMVKEKETQMVNDDIKAAPDNEKDEQQVYGKTKAHTDSSAMFTKWQSFCNYVRGRGTFLPSPCCGIYSLEDVFSELGIMLRDAANA</sequence>
<dbReference type="Pfam" id="PF00161">
    <property type="entry name" value="RIP"/>
    <property type="match status" value="1"/>
</dbReference>
<dbReference type="GO" id="GO:0090729">
    <property type="term" value="F:toxin activity"/>
    <property type="evidence" value="ECO:0007669"/>
    <property type="project" value="UniProtKB-KW"/>
</dbReference>
<proteinExistence type="inferred from homology"/>
<keyword evidence="1" id="KW-0378">Hydrolase</keyword>
<dbReference type="GO" id="GO:0017148">
    <property type="term" value="P:negative regulation of translation"/>
    <property type="evidence" value="ECO:0007669"/>
    <property type="project" value="UniProtKB-KW"/>
</dbReference>
<evidence type="ECO:0000256" key="1">
    <source>
        <dbReference type="RuleBase" id="RU004915"/>
    </source>
</evidence>
<dbReference type="GO" id="GO:0030598">
    <property type="term" value="F:rRNA N-glycosylase activity"/>
    <property type="evidence" value="ECO:0007669"/>
    <property type="project" value="UniProtKB-EC"/>
</dbReference>
<evidence type="ECO:0000313" key="4">
    <source>
        <dbReference type="Proteomes" id="UP000006038"/>
    </source>
</evidence>
<protein>
    <recommendedName>
        <fullName evidence="1">rRNA N-glycosylase</fullName>
        <ecNumber evidence="1">3.2.2.22</ecNumber>
    </recommendedName>
</protein>
<dbReference type="EC" id="3.2.2.22" evidence="1"/>
<name>J3NFC9_ORYBR</name>
<reference evidence="3" key="1">
    <citation type="journal article" date="2013" name="Nat. Commun.">
        <title>Whole-genome sequencing of Oryza brachyantha reveals mechanisms underlying Oryza genome evolution.</title>
        <authorList>
            <person name="Chen J."/>
            <person name="Huang Q."/>
            <person name="Gao D."/>
            <person name="Wang J."/>
            <person name="Lang Y."/>
            <person name="Liu T."/>
            <person name="Li B."/>
            <person name="Bai Z."/>
            <person name="Luis Goicoechea J."/>
            <person name="Liang C."/>
            <person name="Chen C."/>
            <person name="Zhang W."/>
            <person name="Sun S."/>
            <person name="Liao Y."/>
            <person name="Zhang X."/>
            <person name="Yang L."/>
            <person name="Song C."/>
            <person name="Wang M."/>
            <person name="Shi J."/>
            <person name="Liu G."/>
            <person name="Liu J."/>
            <person name="Zhou H."/>
            <person name="Zhou W."/>
            <person name="Yu Q."/>
            <person name="An N."/>
            <person name="Chen Y."/>
            <person name="Cai Q."/>
            <person name="Wang B."/>
            <person name="Liu B."/>
            <person name="Min J."/>
            <person name="Huang Y."/>
            <person name="Wu H."/>
            <person name="Li Z."/>
            <person name="Zhang Y."/>
            <person name="Yin Y."/>
            <person name="Song W."/>
            <person name="Jiang J."/>
            <person name="Jackson S.A."/>
            <person name="Wing R.A."/>
            <person name="Wang J."/>
            <person name="Chen M."/>
        </authorList>
    </citation>
    <scope>NUCLEOTIDE SEQUENCE [LARGE SCALE GENOMIC DNA]</scope>
    <source>
        <strain evidence="3">cv. IRGC 101232</strain>
    </source>
</reference>
<dbReference type="InterPro" id="IPR016138">
    <property type="entry name" value="Ribosome_inactivat_prot_sub1"/>
</dbReference>
<dbReference type="Gene3D" id="3.40.420.10">
    <property type="entry name" value="Ricin (A subunit), domain 1"/>
    <property type="match status" value="1"/>
</dbReference>
<dbReference type="EnsemblPlants" id="OB12G26870.1">
    <property type="protein sequence ID" value="OB12G26870.1"/>
    <property type="gene ID" value="OB12G26870"/>
</dbReference>